<gene>
    <name evidence="2" type="ORF">GCM10009744_11170</name>
</gene>
<sequence length="147" mass="15662">MDFAAQGRHLPGSRDACLTAQQLTHRPLVYLAGLRRRAQYAAEAAKQQKMPVYTITLGTDAGSFELDGIRQRVPPNRAEMRELSQTTGGQAYTAESAGELKDVYNDIGSSVGIETVDREVTARFAGIAMLLAVAAAAATAALGVRIP</sequence>
<evidence type="ECO:0000313" key="3">
    <source>
        <dbReference type="Proteomes" id="UP001501319"/>
    </source>
</evidence>
<keyword evidence="1" id="KW-1133">Transmembrane helix</keyword>
<keyword evidence="1" id="KW-0812">Transmembrane</keyword>
<accession>A0ABN2F0V1</accession>
<dbReference type="Gene3D" id="3.40.50.410">
    <property type="entry name" value="von Willebrand factor, type A domain"/>
    <property type="match status" value="1"/>
</dbReference>
<feature type="transmembrane region" description="Helical" evidence="1">
    <location>
        <begin position="124"/>
        <end position="144"/>
    </location>
</feature>
<protein>
    <submittedName>
        <fullName evidence="2">Uncharacterized protein</fullName>
    </submittedName>
</protein>
<proteinExistence type="predicted"/>
<dbReference type="Proteomes" id="UP001501319">
    <property type="component" value="Unassembled WGS sequence"/>
</dbReference>
<keyword evidence="1" id="KW-0472">Membrane</keyword>
<evidence type="ECO:0000313" key="2">
    <source>
        <dbReference type="EMBL" id="GAA1625186.1"/>
    </source>
</evidence>
<keyword evidence="3" id="KW-1185">Reference proteome</keyword>
<reference evidence="2 3" key="1">
    <citation type="journal article" date="2019" name="Int. J. Syst. Evol. Microbiol.">
        <title>The Global Catalogue of Microorganisms (GCM) 10K type strain sequencing project: providing services to taxonomists for standard genome sequencing and annotation.</title>
        <authorList>
            <consortium name="The Broad Institute Genomics Platform"/>
            <consortium name="The Broad Institute Genome Sequencing Center for Infectious Disease"/>
            <person name="Wu L."/>
            <person name="Ma J."/>
        </authorList>
    </citation>
    <scope>NUCLEOTIDE SEQUENCE [LARGE SCALE GENOMIC DNA]</scope>
    <source>
        <strain evidence="2 3">JCM 14306</strain>
    </source>
</reference>
<comment type="caution">
    <text evidence="2">The sequence shown here is derived from an EMBL/GenBank/DDBJ whole genome shotgun (WGS) entry which is preliminary data.</text>
</comment>
<dbReference type="SUPFAM" id="SSF53300">
    <property type="entry name" value="vWA-like"/>
    <property type="match status" value="1"/>
</dbReference>
<organism evidence="2 3">
    <name type="scientific">Kribbella alba</name>
    <dbReference type="NCBI Taxonomy" id="190197"/>
    <lineage>
        <taxon>Bacteria</taxon>
        <taxon>Bacillati</taxon>
        <taxon>Actinomycetota</taxon>
        <taxon>Actinomycetes</taxon>
        <taxon>Propionibacteriales</taxon>
        <taxon>Kribbellaceae</taxon>
        <taxon>Kribbella</taxon>
    </lineage>
</organism>
<evidence type="ECO:0000256" key="1">
    <source>
        <dbReference type="SAM" id="Phobius"/>
    </source>
</evidence>
<name>A0ABN2F0V1_9ACTN</name>
<dbReference type="EMBL" id="BAAANE010000003">
    <property type="protein sequence ID" value="GAA1625186.1"/>
    <property type="molecule type" value="Genomic_DNA"/>
</dbReference>
<dbReference type="InterPro" id="IPR036465">
    <property type="entry name" value="vWFA_dom_sf"/>
</dbReference>